<keyword evidence="4" id="KW-1133">Transmembrane helix</keyword>
<protein>
    <submittedName>
        <fullName evidence="7">Uncharacterized protein</fullName>
    </submittedName>
</protein>
<dbReference type="OrthoDB" id="8887313at2759"/>
<accession>A0A3P7RNX9</accession>
<evidence type="ECO:0000256" key="3">
    <source>
        <dbReference type="ARBA" id="ARBA00022692"/>
    </source>
</evidence>
<dbReference type="AlphaFoldDB" id="A0A3P7RNX9"/>
<dbReference type="Proteomes" id="UP000281553">
    <property type="component" value="Unassembled WGS sequence"/>
</dbReference>
<reference evidence="7 8" key="1">
    <citation type="submission" date="2018-11" db="EMBL/GenBank/DDBJ databases">
        <authorList>
            <consortium name="Pathogen Informatics"/>
        </authorList>
    </citation>
    <scope>NUCLEOTIDE SEQUENCE [LARGE SCALE GENOMIC DNA]</scope>
</reference>
<organism evidence="7 8">
    <name type="scientific">Dibothriocephalus latus</name>
    <name type="common">Fish tapeworm</name>
    <name type="synonym">Diphyllobothrium latum</name>
    <dbReference type="NCBI Taxonomy" id="60516"/>
    <lineage>
        <taxon>Eukaryota</taxon>
        <taxon>Metazoa</taxon>
        <taxon>Spiralia</taxon>
        <taxon>Lophotrochozoa</taxon>
        <taxon>Platyhelminthes</taxon>
        <taxon>Cestoda</taxon>
        <taxon>Eucestoda</taxon>
        <taxon>Diphyllobothriidea</taxon>
        <taxon>Diphyllobothriidae</taxon>
        <taxon>Dibothriocephalus</taxon>
    </lineage>
</organism>
<evidence type="ECO:0000256" key="4">
    <source>
        <dbReference type="ARBA" id="ARBA00022989"/>
    </source>
</evidence>
<dbReference type="EMBL" id="UYRU01104725">
    <property type="protein sequence ID" value="VDN42459.1"/>
    <property type="molecule type" value="Genomic_DNA"/>
</dbReference>
<dbReference type="InterPro" id="IPR009539">
    <property type="entry name" value="VANGL"/>
</dbReference>
<evidence type="ECO:0000313" key="7">
    <source>
        <dbReference type="EMBL" id="VDN42459.1"/>
    </source>
</evidence>
<feature type="non-terminal residue" evidence="7">
    <location>
        <position position="105"/>
    </location>
</feature>
<keyword evidence="8" id="KW-1185">Reference proteome</keyword>
<evidence type="ECO:0000256" key="1">
    <source>
        <dbReference type="ARBA" id="ARBA00004651"/>
    </source>
</evidence>
<keyword evidence="2" id="KW-1003">Cell membrane</keyword>
<dbReference type="PANTHER" id="PTHR20886">
    <property type="entry name" value="VANG-LIKE PROTEIN"/>
    <property type="match status" value="1"/>
</dbReference>
<evidence type="ECO:0000256" key="2">
    <source>
        <dbReference type="ARBA" id="ARBA00022475"/>
    </source>
</evidence>
<evidence type="ECO:0000313" key="8">
    <source>
        <dbReference type="Proteomes" id="UP000281553"/>
    </source>
</evidence>
<keyword evidence="5" id="KW-0472">Membrane</keyword>
<dbReference type="Pfam" id="PF06638">
    <property type="entry name" value="Strabismus"/>
    <property type="match status" value="1"/>
</dbReference>
<keyword evidence="3" id="KW-0812">Transmembrane</keyword>
<gene>
    <name evidence="7" type="ORF">DILT_LOCUS18828</name>
</gene>
<dbReference type="GO" id="GO:0005886">
    <property type="term" value="C:plasma membrane"/>
    <property type="evidence" value="ECO:0007669"/>
    <property type="project" value="UniProtKB-SubCell"/>
</dbReference>
<comment type="similarity">
    <text evidence="6">Belongs to the Vang family.</text>
</comment>
<proteinExistence type="inferred from homology"/>
<sequence length="105" mass="11494">MVAYLSRETTSSVSAVLPPETAVVISILGGNSDKCSNLRLARELVGQSDAGKRFDPYEAAQTVFPTLIRPLQKYMRATRQQSRHPVDSVIDHLAMCLTYGLSPLS</sequence>
<evidence type="ECO:0000256" key="5">
    <source>
        <dbReference type="ARBA" id="ARBA00023136"/>
    </source>
</evidence>
<evidence type="ECO:0000256" key="6">
    <source>
        <dbReference type="ARBA" id="ARBA00025718"/>
    </source>
</evidence>
<comment type="subcellular location">
    <subcellularLocation>
        <location evidence="1">Cell membrane</location>
        <topology evidence="1">Multi-pass membrane protein</topology>
    </subcellularLocation>
</comment>
<name>A0A3P7RNX9_DIBLA</name>